<feature type="chain" id="PRO_5044814570" description="Dynactin subunit 2" evidence="6">
    <location>
        <begin position="16"/>
        <end position="359"/>
    </location>
</feature>
<dbReference type="EMBL" id="JBGFUD010003230">
    <property type="protein sequence ID" value="MFH4978467.1"/>
    <property type="molecule type" value="Genomic_DNA"/>
</dbReference>
<keyword evidence="6" id="KW-0732">Signal</keyword>
<evidence type="ECO:0000313" key="7">
    <source>
        <dbReference type="EMBL" id="MFH4978467.1"/>
    </source>
</evidence>
<dbReference type="GO" id="GO:0005737">
    <property type="term" value="C:cytoplasm"/>
    <property type="evidence" value="ECO:0007669"/>
    <property type="project" value="UniProtKB-SubCell"/>
</dbReference>
<proteinExistence type="inferred from homology"/>
<evidence type="ECO:0000256" key="2">
    <source>
        <dbReference type="ARBA" id="ARBA00006176"/>
    </source>
</evidence>
<dbReference type="GO" id="GO:0030286">
    <property type="term" value="C:dynein complex"/>
    <property type="evidence" value="ECO:0007669"/>
    <property type="project" value="UniProtKB-KW"/>
</dbReference>
<feature type="region of interest" description="Disordered" evidence="5">
    <location>
        <begin position="150"/>
        <end position="181"/>
    </location>
</feature>
<evidence type="ECO:0000256" key="5">
    <source>
        <dbReference type="SAM" id="MobiDB-lite"/>
    </source>
</evidence>
<dbReference type="PANTHER" id="PTHR15346">
    <property type="entry name" value="DYNACTIN SUBUNIT"/>
    <property type="match status" value="1"/>
</dbReference>
<feature type="signal peptide" evidence="6">
    <location>
        <begin position="1"/>
        <end position="15"/>
    </location>
</feature>
<name>A0ABD6EP59_9BILA</name>
<evidence type="ECO:0000256" key="6">
    <source>
        <dbReference type="SAM" id="SignalP"/>
    </source>
</evidence>
<feature type="compositionally biased region" description="Polar residues" evidence="5">
    <location>
        <begin position="163"/>
        <end position="179"/>
    </location>
</feature>
<reference evidence="7 8" key="1">
    <citation type="submission" date="2024-08" db="EMBL/GenBank/DDBJ databases">
        <title>Gnathostoma spinigerum genome.</title>
        <authorList>
            <person name="Gonzalez-Bertolin B."/>
            <person name="Monzon S."/>
            <person name="Zaballos A."/>
            <person name="Jimenez P."/>
            <person name="Dekumyoy P."/>
            <person name="Varona S."/>
            <person name="Cuesta I."/>
            <person name="Sumanam S."/>
            <person name="Adisakwattana P."/>
            <person name="Gasser R.B."/>
            <person name="Hernandez-Gonzalez A."/>
            <person name="Young N.D."/>
            <person name="Perteguer M.J."/>
        </authorList>
    </citation>
    <scope>NUCLEOTIDE SEQUENCE [LARGE SCALE GENOMIC DNA]</scope>
    <source>
        <strain evidence="7">AL3</strain>
        <tissue evidence="7">Liver</tissue>
    </source>
</reference>
<dbReference type="AlphaFoldDB" id="A0ABD6EP59"/>
<evidence type="ECO:0000313" key="8">
    <source>
        <dbReference type="Proteomes" id="UP001608902"/>
    </source>
</evidence>
<dbReference type="Proteomes" id="UP001608902">
    <property type="component" value="Unassembled WGS sequence"/>
</dbReference>
<gene>
    <name evidence="7" type="ORF">AB6A40_005176</name>
</gene>
<accession>A0ABD6EP59</accession>
<comment type="caution">
    <text evidence="7">The sequence shown here is derived from an EMBL/GenBank/DDBJ whole genome shotgun (WGS) entry which is preliminary data.</text>
</comment>
<organism evidence="7 8">
    <name type="scientific">Gnathostoma spinigerum</name>
    <dbReference type="NCBI Taxonomy" id="75299"/>
    <lineage>
        <taxon>Eukaryota</taxon>
        <taxon>Metazoa</taxon>
        <taxon>Ecdysozoa</taxon>
        <taxon>Nematoda</taxon>
        <taxon>Chromadorea</taxon>
        <taxon>Rhabditida</taxon>
        <taxon>Spirurina</taxon>
        <taxon>Gnathostomatomorpha</taxon>
        <taxon>Gnathostomatoidea</taxon>
        <taxon>Gnathostomatidae</taxon>
        <taxon>Gnathostoma</taxon>
    </lineage>
</organism>
<sequence length="359" mass="41008">MFTVLFLWDIMSIQQEDVYETEDVPDDDDEVSGKETFVDSEDVELVHIDMDAAMKRYKGRLLSGDNVDFSDSITRKRRIGYGSGAYVLEVVGSASEEPETLEQKFQRLYCELNDLTEAVQQNKESEEKNELTFDRSDIQAMITTLKALQNEQDENSSDKHSGKPQSAQVSSAPKQTSMNEGRLANFEARLKRIEKAVGGPETLDEMGKAICREPLLETVEDLRMRLQLLQPTYADNLHERINQVLLKLRQLDDRKPDRIDGELQEKVNNLYEMMSKWDETCVGLSAAVKRMNGLQKLHEQAEQFSTKLSQLVGVYSRVSKTIENEEMALFDFRQQTAEALSKMSADVKKLEERVQALSK</sequence>
<dbReference type="Pfam" id="PF04912">
    <property type="entry name" value="Dynamitin"/>
    <property type="match status" value="1"/>
</dbReference>
<evidence type="ECO:0000256" key="1">
    <source>
        <dbReference type="ARBA" id="ARBA00004496"/>
    </source>
</evidence>
<evidence type="ECO:0008006" key="9">
    <source>
        <dbReference type="Google" id="ProtNLM"/>
    </source>
</evidence>
<dbReference type="InterPro" id="IPR028133">
    <property type="entry name" value="Dynamitin"/>
</dbReference>
<protein>
    <recommendedName>
        <fullName evidence="9">Dynactin subunit 2</fullName>
    </recommendedName>
</protein>
<evidence type="ECO:0000256" key="4">
    <source>
        <dbReference type="ARBA" id="ARBA00023017"/>
    </source>
</evidence>
<evidence type="ECO:0000256" key="3">
    <source>
        <dbReference type="ARBA" id="ARBA00022490"/>
    </source>
</evidence>
<comment type="subcellular location">
    <subcellularLocation>
        <location evidence="1">Cytoplasm</location>
    </subcellularLocation>
</comment>
<keyword evidence="8" id="KW-1185">Reference proteome</keyword>
<keyword evidence="4" id="KW-0243">Dynein</keyword>
<comment type="similarity">
    <text evidence="2">Belongs to the dynactin subunit 2 family.</text>
</comment>
<keyword evidence="3" id="KW-0963">Cytoplasm</keyword>